<comment type="catalytic activity">
    <reaction evidence="1">
        <text>ATP + protein L-histidine = ADP + protein N-phospho-L-histidine.</text>
        <dbReference type="EC" id="2.7.13.3"/>
    </reaction>
</comment>
<evidence type="ECO:0000259" key="15">
    <source>
        <dbReference type="PROSITE" id="PS50109"/>
    </source>
</evidence>
<dbReference type="InterPro" id="IPR036641">
    <property type="entry name" value="HPT_dom_sf"/>
</dbReference>
<keyword evidence="10" id="KW-0902">Two-component regulatory system</keyword>
<dbReference type="AlphaFoldDB" id="A0A1G6SL92"/>
<dbReference type="PROSITE" id="PS50109">
    <property type="entry name" value="HIS_KIN"/>
    <property type="match status" value="1"/>
</dbReference>
<feature type="domain" description="Histidine kinase" evidence="15">
    <location>
        <begin position="375"/>
        <end position="600"/>
    </location>
</feature>
<dbReference type="GO" id="GO:0000155">
    <property type="term" value="F:phosphorelay sensor kinase activity"/>
    <property type="evidence" value="ECO:0007669"/>
    <property type="project" value="InterPro"/>
</dbReference>
<dbReference type="SUPFAM" id="SSF55785">
    <property type="entry name" value="PYP-like sensor domain (PAS domain)"/>
    <property type="match status" value="1"/>
</dbReference>
<dbReference type="PANTHER" id="PTHR45339">
    <property type="entry name" value="HYBRID SIGNAL TRANSDUCTION HISTIDINE KINASE J"/>
    <property type="match status" value="1"/>
</dbReference>
<dbReference type="Gene3D" id="1.20.120.160">
    <property type="entry name" value="HPT domain"/>
    <property type="match status" value="1"/>
</dbReference>
<dbReference type="RefSeq" id="WP_093030276.1">
    <property type="nucleotide sequence ID" value="NZ_FMZV01000005.1"/>
</dbReference>
<dbReference type="Gene3D" id="3.30.450.20">
    <property type="entry name" value="PAS domain"/>
    <property type="match status" value="1"/>
</dbReference>
<evidence type="ECO:0000256" key="4">
    <source>
        <dbReference type="ARBA" id="ARBA00022475"/>
    </source>
</evidence>
<dbReference type="SMART" id="SM00387">
    <property type="entry name" value="HATPase_c"/>
    <property type="match status" value="1"/>
</dbReference>
<organism evidence="19 20">
    <name type="scientific">Ruegeria marina</name>
    <dbReference type="NCBI Taxonomy" id="639004"/>
    <lineage>
        <taxon>Bacteria</taxon>
        <taxon>Pseudomonadati</taxon>
        <taxon>Pseudomonadota</taxon>
        <taxon>Alphaproteobacteria</taxon>
        <taxon>Rhodobacterales</taxon>
        <taxon>Roseobacteraceae</taxon>
        <taxon>Ruegeria</taxon>
    </lineage>
</organism>
<dbReference type="CDD" id="cd00130">
    <property type="entry name" value="PAS"/>
    <property type="match status" value="1"/>
</dbReference>
<dbReference type="EC" id="2.7.13.3" evidence="3"/>
<dbReference type="InterPro" id="IPR003594">
    <property type="entry name" value="HATPase_dom"/>
</dbReference>
<feature type="modified residue" description="4-aspartylphosphate" evidence="13">
    <location>
        <position position="670"/>
    </location>
</feature>
<dbReference type="InterPro" id="IPR036097">
    <property type="entry name" value="HisK_dim/P_sf"/>
</dbReference>
<dbReference type="SMART" id="SM00091">
    <property type="entry name" value="PAS"/>
    <property type="match status" value="1"/>
</dbReference>
<dbReference type="PANTHER" id="PTHR45339:SF1">
    <property type="entry name" value="HYBRID SIGNAL TRANSDUCTION HISTIDINE KINASE J"/>
    <property type="match status" value="1"/>
</dbReference>
<dbReference type="InterPro" id="IPR035965">
    <property type="entry name" value="PAS-like_dom_sf"/>
</dbReference>
<dbReference type="Gene3D" id="1.10.287.130">
    <property type="match status" value="1"/>
</dbReference>
<evidence type="ECO:0000256" key="2">
    <source>
        <dbReference type="ARBA" id="ARBA00004651"/>
    </source>
</evidence>
<dbReference type="Proteomes" id="UP000199628">
    <property type="component" value="Unassembled WGS sequence"/>
</dbReference>
<evidence type="ECO:0000256" key="13">
    <source>
        <dbReference type="PROSITE-ProRule" id="PRU00169"/>
    </source>
</evidence>
<dbReference type="Pfam" id="PF00072">
    <property type="entry name" value="Response_reg"/>
    <property type="match status" value="1"/>
</dbReference>
<evidence type="ECO:0000256" key="9">
    <source>
        <dbReference type="ARBA" id="ARBA00022989"/>
    </source>
</evidence>
<dbReference type="CDD" id="cd00082">
    <property type="entry name" value="HisKA"/>
    <property type="match status" value="1"/>
</dbReference>
<dbReference type="SUPFAM" id="SSF52172">
    <property type="entry name" value="CheY-like"/>
    <property type="match status" value="1"/>
</dbReference>
<keyword evidence="4" id="KW-1003">Cell membrane</keyword>
<evidence type="ECO:0000256" key="12">
    <source>
        <dbReference type="PROSITE-ProRule" id="PRU00110"/>
    </source>
</evidence>
<dbReference type="GO" id="GO:0005524">
    <property type="term" value="F:ATP binding"/>
    <property type="evidence" value="ECO:0007669"/>
    <property type="project" value="UniProtKB-KW"/>
</dbReference>
<feature type="transmembrane region" description="Helical" evidence="14">
    <location>
        <begin position="193"/>
        <end position="213"/>
    </location>
</feature>
<evidence type="ECO:0000259" key="16">
    <source>
        <dbReference type="PROSITE" id="PS50110"/>
    </source>
</evidence>
<gene>
    <name evidence="19" type="ORF">SAMN04488239_105298</name>
</gene>
<dbReference type="InterPro" id="IPR004358">
    <property type="entry name" value="Sig_transdc_His_kin-like_C"/>
</dbReference>
<comment type="subcellular location">
    <subcellularLocation>
        <location evidence="2">Cell membrane</location>
        <topology evidence="2">Multi-pass membrane protein</topology>
    </subcellularLocation>
</comment>
<evidence type="ECO:0000256" key="11">
    <source>
        <dbReference type="ARBA" id="ARBA00023136"/>
    </source>
</evidence>
<feature type="modified residue" description="Phosphohistidine" evidence="12">
    <location>
        <position position="808"/>
    </location>
</feature>
<keyword evidence="7" id="KW-0547">Nucleotide-binding</keyword>
<dbReference type="Pfam" id="PF02518">
    <property type="entry name" value="HATPase_c"/>
    <property type="match status" value="1"/>
</dbReference>
<keyword evidence="5 13" id="KW-0597">Phosphoprotein</keyword>
<dbReference type="PROSITE" id="PS50894">
    <property type="entry name" value="HPT"/>
    <property type="match status" value="1"/>
</dbReference>
<evidence type="ECO:0000259" key="17">
    <source>
        <dbReference type="PROSITE" id="PS50112"/>
    </source>
</evidence>
<protein>
    <recommendedName>
        <fullName evidence="3">histidine kinase</fullName>
        <ecNumber evidence="3">2.7.13.3</ecNumber>
    </recommendedName>
</protein>
<feature type="domain" description="PAS" evidence="17">
    <location>
        <begin position="228"/>
        <end position="281"/>
    </location>
</feature>
<keyword evidence="6 14" id="KW-0812">Transmembrane</keyword>
<dbReference type="SUPFAM" id="SSF47384">
    <property type="entry name" value="Homodimeric domain of signal transducing histidine kinase"/>
    <property type="match status" value="1"/>
</dbReference>
<keyword evidence="20" id="KW-1185">Reference proteome</keyword>
<dbReference type="InterPro" id="IPR008207">
    <property type="entry name" value="Sig_transdc_His_kin_Hpt_dom"/>
</dbReference>
<evidence type="ECO:0000256" key="10">
    <source>
        <dbReference type="ARBA" id="ARBA00023012"/>
    </source>
</evidence>
<evidence type="ECO:0000256" key="7">
    <source>
        <dbReference type="ARBA" id="ARBA00022741"/>
    </source>
</evidence>
<dbReference type="PROSITE" id="PS50110">
    <property type="entry name" value="RESPONSE_REGULATORY"/>
    <property type="match status" value="1"/>
</dbReference>
<dbReference type="InterPro" id="IPR011006">
    <property type="entry name" value="CheY-like_superfamily"/>
</dbReference>
<name>A0A1G6SL92_9RHOB</name>
<evidence type="ECO:0000313" key="20">
    <source>
        <dbReference type="Proteomes" id="UP000199628"/>
    </source>
</evidence>
<feature type="domain" description="HPt" evidence="18">
    <location>
        <begin position="768"/>
        <end position="861"/>
    </location>
</feature>
<keyword evidence="11 14" id="KW-0472">Membrane</keyword>
<dbReference type="OrthoDB" id="9801651at2"/>
<evidence type="ECO:0000313" key="19">
    <source>
        <dbReference type="EMBL" id="SDD16977.1"/>
    </source>
</evidence>
<evidence type="ECO:0000256" key="1">
    <source>
        <dbReference type="ARBA" id="ARBA00000085"/>
    </source>
</evidence>
<dbReference type="PRINTS" id="PR00344">
    <property type="entry name" value="BCTRLSENSOR"/>
</dbReference>
<sequence>MKGESSFSRPRERGNLVLGAIVGLGLAFSVVLVSQLANQALRDVESLKSATSDNVQWTLSQAEVELLGLQVAVEQVMALNPEQVSPQDLDAVRKAFDIFFSRLATLSSGRLFAELNKDPAFSDTMQQAQRVMHAHLAVIDGTDTDLVAALPAMRHAFSMIQPAVRTASVQGLVQFAEQSDLRREALAGTLRRLLVLVVLLFSALTTVSLYLLIVNRRTLRRRFQVEQMNQRMATILSTSQDAVVVVDSAGRIREFSPAAERMFGYSAQDVIGRDSADILVPRGIRRSYLREMRNLKQESDGQGARKEPFRFKAMRRNGEVLPIELTVQTALDGPELIIVGFIRDMSRQIADERELIAARDHALEGERIKAEFLTVMSHEIRTPLNGMLGNLSLLEETELSPVQTRYVRSMDISGRLLMSHVDAVLDIASLEAGKVSVNIEKVCIDELLQDIVDSQGGSAAARGNAIAWGWVGTAAPWVETDPKHLQQILLNLVGNAIKFTENGRIDIEVELSFAGPSDNGTGSLLEVRVIDTGIGIPEDQLDLVFEDFRTTDASFHRAAGGTGLGLGIARRLTHNLGGEIGVASEPGEGSAFYIQIPVTRASGPQARPLETLVQGPLSKQDVLVVEDNEINLKVVVEMLEREGYRVTAARDGHSAVEEASKRFFDLILMDISMPVMDGLEAARRIREGDGASARSQIVAFTANVLPGDARRYKVAGMNGVLGKPLTFQALRDHLSGLPSEVVADREQKDPTPASQIEDRLAELRTALGDVEVSKLLHLFGGECADLLHDISTPLAGAGARGDMARRCHQVAGSAAVLGLNGLQAILARMEEAAQILESEEFSILAAEFGRRWETSRKSLGV</sequence>
<dbReference type="STRING" id="639004.SAMN04488239_105298"/>
<evidence type="ECO:0000259" key="18">
    <source>
        <dbReference type="PROSITE" id="PS50894"/>
    </source>
</evidence>
<dbReference type="NCBIfam" id="TIGR00229">
    <property type="entry name" value="sensory_box"/>
    <property type="match status" value="1"/>
</dbReference>
<reference evidence="20" key="1">
    <citation type="submission" date="2016-10" db="EMBL/GenBank/DDBJ databases">
        <authorList>
            <person name="Varghese N."/>
            <person name="Submissions S."/>
        </authorList>
    </citation>
    <scope>NUCLEOTIDE SEQUENCE [LARGE SCALE GENOMIC DNA]</scope>
    <source>
        <strain evidence="20">CGMCC 1.9108</strain>
    </source>
</reference>
<evidence type="ECO:0000256" key="6">
    <source>
        <dbReference type="ARBA" id="ARBA00022692"/>
    </source>
</evidence>
<dbReference type="SMART" id="SM00448">
    <property type="entry name" value="REC"/>
    <property type="match status" value="1"/>
</dbReference>
<dbReference type="Gene3D" id="3.40.50.2300">
    <property type="match status" value="1"/>
</dbReference>
<dbReference type="CDD" id="cd17546">
    <property type="entry name" value="REC_hyHK_CKI1_RcsC-like"/>
    <property type="match status" value="1"/>
</dbReference>
<dbReference type="EMBL" id="FMZV01000005">
    <property type="protein sequence ID" value="SDD16977.1"/>
    <property type="molecule type" value="Genomic_DNA"/>
</dbReference>
<dbReference type="Pfam" id="PF00989">
    <property type="entry name" value="PAS"/>
    <property type="match status" value="1"/>
</dbReference>
<evidence type="ECO:0000256" key="3">
    <source>
        <dbReference type="ARBA" id="ARBA00012438"/>
    </source>
</evidence>
<proteinExistence type="predicted"/>
<evidence type="ECO:0000256" key="8">
    <source>
        <dbReference type="ARBA" id="ARBA00022840"/>
    </source>
</evidence>
<keyword evidence="8" id="KW-0067">ATP-binding</keyword>
<dbReference type="InterPro" id="IPR001789">
    <property type="entry name" value="Sig_transdc_resp-reg_receiver"/>
</dbReference>
<dbReference type="SUPFAM" id="SSF55874">
    <property type="entry name" value="ATPase domain of HSP90 chaperone/DNA topoisomerase II/histidine kinase"/>
    <property type="match status" value="1"/>
</dbReference>
<dbReference type="Gene3D" id="3.30.565.10">
    <property type="entry name" value="Histidine kinase-like ATPase, C-terminal domain"/>
    <property type="match status" value="1"/>
</dbReference>
<dbReference type="Pfam" id="PF01627">
    <property type="entry name" value="Hpt"/>
    <property type="match status" value="1"/>
</dbReference>
<accession>A0A1G6SL92</accession>
<dbReference type="InterPro" id="IPR003661">
    <property type="entry name" value="HisK_dim/P_dom"/>
</dbReference>
<dbReference type="GO" id="GO:0006355">
    <property type="term" value="P:regulation of DNA-templated transcription"/>
    <property type="evidence" value="ECO:0007669"/>
    <property type="project" value="InterPro"/>
</dbReference>
<dbReference type="SMART" id="SM00388">
    <property type="entry name" value="HisKA"/>
    <property type="match status" value="1"/>
</dbReference>
<feature type="domain" description="Response regulatory" evidence="16">
    <location>
        <begin position="621"/>
        <end position="738"/>
    </location>
</feature>
<dbReference type="InterPro" id="IPR005467">
    <property type="entry name" value="His_kinase_dom"/>
</dbReference>
<keyword evidence="9 14" id="KW-1133">Transmembrane helix</keyword>
<feature type="transmembrane region" description="Helical" evidence="14">
    <location>
        <begin position="16"/>
        <end position="37"/>
    </location>
</feature>
<dbReference type="Pfam" id="PF00512">
    <property type="entry name" value="HisKA"/>
    <property type="match status" value="1"/>
</dbReference>
<evidence type="ECO:0000256" key="5">
    <source>
        <dbReference type="ARBA" id="ARBA00022553"/>
    </source>
</evidence>
<dbReference type="InterPro" id="IPR036890">
    <property type="entry name" value="HATPase_C_sf"/>
</dbReference>
<dbReference type="SUPFAM" id="SSF47226">
    <property type="entry name" value="Histidine-containing phosphotransfer domain, HPT domain"/>
    <property type="match status" value="1"/>
</dbReference>
<dbReference type="GO" id="GO:0005886">
    <property type="term" value="C:plasma membrane"/>
    <property type="evidence" value="ECO:0007669"/>
    <property type="project" value="UniProtKB-SubCell"/>
</dbReference>
<dbReference type="PROSITE" id="PS50112">
    <property type="entry name" value="PAS"/>
    <property type="match status" value="1"/>
</dbReference>
<dbReference type="InterPro" id="IPR000014">
    <property type="entry name" value="PAS"/>
</dbReference>
<dbReference type="InterPro" id="IPR013767">
    <property type="entry name" value="PAS_fold"/>
</dbReference>
<evidence type="ECO:0000256" key="14">
    <source>
        <dbReference type="SAM" id="Phobius"/>
    </source>
</evidence>